<comment type="similarity">
    <text evidence="2">Belongs to the acetate uptake transporter (AceTr) (TC 2.A.96) family.</text>
</comment>
<name>A0A8J6YLY2_9PROT</name>
<keyword evidence="3 6" id="KW-0812">Transmembrane</keyword>
<dbReference type="RefSeq" id="WP_192533103.1">
    <property type="nucleotide sequence ID" value="NZ_JACZHT010000001.1"/>
</dbReference>
<feature type="transmembrane region" description="Helical" evidence="6">
    <location>
        <begin position="109"/>
        <end position="128"/>
    </location>
</feature>
<evidence type="ECO:0000256" key="5">
    <source>
        <dbReference type="ARBA" id="ARBA00023136"/>
    </source>
</evidence>
<dbReference type="Proteomes" id="UP000631034">
    <property type="component" value="Unassembled WGS sequence"/>
</dbReference>
<evidence type="ECO:0000313" key="7">
    <source>
        <dbReference type="EMBL" id="MBE1236234.1"/>
    </source>
</evidence>
<dbReference type="NCBIfam" id="NF038013">
    <property type="entry name" value="AceTr_1"/>
    <property type="match status" value="1"/>
</dbReference>
<dbReference type="InterPro" id="IPR000791">
    <property type="entry name" value="Gpr1/Fun34/SatP-like"/>
</dbReference>
<gene>
    <name evidence="7" type="ORF">IHV25_01000</name>
</gene>
<organism evidence="7 8">
    <name type="scientific">Phaeovibrio sulfidiphilus</name>
    <dbReference type="NCBI Taxonomy" id="1220600"/>
    <lineage>
        <taxon>Bacteria</taxon>
        <taxon>Pseudomonadati</taxon>
        <taxon>Pseudomonadota</taxon>
        <taxon>Alphaproteobacteria</taxon>
        <taxon>Rhodospirillales</taxon>
        <taxon>Rhodospirillaceae</taxon>
        <taxon>Phaeovibrio</taxon>
    </lineage>
</organism>
<dbReference type="PANTHER" id="PTHR30178">
    <property type="entry name" value="INNER MEMBRANE PROTEIN YAAH"/>
    <property type="match status" value="1"/>
</dbReference>
<evidence type="ECO:0000256" key="2">
    <source>
        <dbReference type="ARBA" id="ARBA00005587"/>
    </source>
</evidence>
<dbReference type="Pfam" id="PF01184">
    <property type="entry name" value="Gpr1_Fun34_YaaH"/>
    <property type="match status" value="1"/>
</dbReference>
<protein>
    <submittedName>
        <fullName evidence="7">Acetate uptake transporter</fullName>
    </submittedName>
</protein>
<feature type="transmembrane region" description="Helical" evidence="6">
    <location>
        <begin position="164"/>
        <end position="185"/>
    </location>
</feature>
<evidence type="ECO:0000313" key="8">
    <source>
        <dbReference type="Proteomes" id="UP000631034"/>
    </source>
</evidence>
<feature type="transmembrane region" description="Helical" evidence="6">
    <location>
        <begin position="70"/>
        <end position="97"/>
    </location>
</feature>
<keyword evidence="8" id="KW-1185">Reference proteome</keyword>
<evidence type="ECO:0000256" key="4">
    <source>
        <dbReference type="ARBA" id="ARBA00022989"/>
    </source>
</evidence>
<comment type="subcellular location">
    <subcellularLocation>
        <location evidence="1">Membrane</location>
        <topology evidence="1">Multi-pass membrane protein</topology>
    </subcellularLocation>
</comment>
<feature type="transmembrane region" description="Helical" evidence="6">
    <location>
        <begin position="135"/>
        <end position="158"/>
    </location>
</feature>
<dbReference type="EMBL" id="JACZHT010000001">
    <property type="protein sequence ID" value="MBE1236234.1"/>
    <property type="molecule type" value="Genomic_DNA"/>
</dbReference>
<dbReference type="GO" id="GO:0016020">
    <property type="term" value="C:membrane"/>
    <property type="evidence" value="ECO:0007669"/>
    <property type="project" value="UniProtKB-SubCell"/>
</dbReference>
<reference evidence="7" key="1">
    <citation type="submission" date="2020-10" db="EMBL/GenBank/DDBJ databases">
        <title>Genome sequence of the unusual species of purple photosynthetic bacteria, Phaeovibrio sulfidiphilus DSM 23193, type strain.</title>
        <authorList>
            <person name="Kyndt J.A."/>
            <person name="Meyer T.E."/>
        </authorList>
    </citation>
    <scope>NUCLEOTIDE SEQUENCE</scope>
    <source>
        <strain evidence="7">DSM 23193</strain>
    </source>
</reference>
<evidence type="ECO:0000256" key="1">
    <source>
        <dbReference type="ARBA" id="ARBA00004141"/>
    </source>
</evidence>
<sequence>MGENQDRKVQIVVADPSALGLLGLTVVTAVAASQKLGVTQGLSFVIVWAIFLGAVAQLAASMYDFNHNNLFGAIVFGAFGLFWLGVSSCWAISLGAFGPELAASVDPRQMGFAFLVFLVFALAGTVIASELNKVLFIDMMVIDVLLFALTVNALGFGGTWAGPLAAWSEVGVSAISLYACCGAFLNKFYGRSILPMGAPPSLLGR</sequence>
<feature type="transmembrane region" description="Helical" evidence="6">
    <location>
        <begin position="12"/>
        <end position="32"/>
    </location>
</feature>
<dbReference type="PANTHER" id="PTHR30178:SF3">
    <property type="entry name" value="SUCCINATE-ACETATE_PROTON SYMPORTER SATP"/>
    <property type="match status" value="1"/>
</dbReference>
<proteinExistence type="inferred from homology"/>
<keyword evidence="5 6" id="KW-0472">Membrane</keyword>
<dbReference type="InterPro" id="IPR047623">
    <property type="entry name" value="SatP"/>
</dbReference>
<evidence type="ECO:0000256" key="6">
    <source>
        <dbReference type="SAM" id="Phobius"/>
    </source>
</evidence>
<keyword evidence="4 6" id="KW-1133">Transmembrane helix</keyword>
<evidence type="ECO:0000256" key="3">
    <source>
        <dbReference type="ARBA" id="ARBA00022692"/>
    </source>
</evidence>
<accession>A0A8J6YLY2</accession>
<feature type="transmembrane region" description="Helical" evidence="6">
    <location>
        <begin position="44"/>
        <end position="63"/>
    </location>
</feature>
<comment type="caution">
    <text evidence="7">The sequence shown here is derived from an EMBL/GenBank/DDBJ whole genome shotgun (WGS) entry which is preliminary data.</text>
</comment>
<dbReference type="AlphaFoldDB" id="A0A8J6YLY2"/>